<name>A0A0J5S3F1_9PAST</name>
<dbReference type="RefSeq" id="WP_047977076.1">
    <property type="nucleotide sequence ID" value="NZ_JWIZ01000039.1"/>
</dbReference>
<dbReference type="SUPFAM" id="SSF46785">
    <property type="entry name" value="Winged helix' DNA-binding domain"/>
    <property type="match status" value="1"/>
</dbReference>
<dbReference type="PANTHER" id="PTHR18964">
    <property type="entry name" value="ROK (REPRESSOR, ORF, KINASE) FAMILY"/>
    <property type="match status" value="1"/>
</dbReference>
<dbReference type="InterPro" id="IPR043129">
    <property type="entry name" value="ATPase_NBD"/>
</dbReference>
<dbReference type="Gene3D" id="3.30.420.40">
    <property type="match status" value="2"/>
</dbReference>
<dbReference type="EMBL" id="JWIZ01000039">
    <property type="protein sequence ID" value="KMK51312.1"/>
    <property type="molecule type" value="Genomic_DNA"/>
</dbReference>
<dbReference type="Gene3D" id="1.10.10.10">
    <property type="entry name" value="Winged helix-like DNA-binding domain superfamily/Winged helix DNA-binding domain"/>
    <property type="match status" value="1"/>
</dbReference>
<dbReference type="PANTHER" id="PTHR18964:SF149">
    <property type="entry name" value="BIFUNCTIONAL UDP-N-ACETYLGLUCOSAMINE 2-EPIMERASE_N-ACETYLMANNOSAMINE KINASE"/>
    <property type="match status" value="1"/>
</dbReference>
<dbReference type="SUPFAM" id="SSF53067">
    <property type="entry name" value="Actin-like ATPase domain"/>
    <property type="match status" value="1"/>
</dbReference>
<evidence type="ECO:0000256" key="1">
    <source>
        <dbReference type="ARBA" id="ARBA00006479"/>
    </source>
</evidence>
<dbReference type="Pfam" id="PF00480">
    <property type="entry name" value="ROK"/>
    <property type="match status" value="1"/>
</dbReference>
<dbReference type="PATRIC" id="fig|67855.3.peg.1395"/>
<dbReference type="InterPro" id="IPR036390">
    <property type="entry name" value="WH_DNA-bd_sf"/>
</dbReference>
<comment type="caution">
    <text evidence="2">The sequence shown here is derived from an EMBL/GenBank/DDBJ whole genome shotgun (WGS) entry which is preliminary data.</text>
</comment>
<proteinExistence type="inferred from homology"/>
<reference evidence="2 3" key="1">
    <citation type="submission" date="2014-12" db="EMBL/GenBank/DDBJ databases">
        <title>Reclassification of Actinobacillus muris as Muribacter muris.</title>
        <authorList>
            <person name="Christensen H."/>
            <person name="Nicklas W."/>
            <person name="Bisgaard M."/>
        </authorList>
    </citation>
    <scope>NUCLEOTIDE SEQUENCE [LARGE SCALE GENOMIC DNA]</scope>
    <source>
        <strain evidence="2 3">Ackerman80-443D</strain>
    </source>
</reference>
<protein>
    <submittedName>
        <fullName evidence="2">Transcriptional regulator</fullName>
    </submittedName>
</protein>
<dbReference type="Proteomes" id="UP000036270">
    <property type="component" value="Unassembled WGS sequence"/>
</dbReference>
<dbReference type="GO" id="GO:0003677">
    <property type="term" value="F:DNA binding"/>
    <property type="evidence" value="ECO:0007669"/>
    <property type="project" value="TreeGrafter"/>
</dbReference>
<sequence length="402" mass="45671">MKTSSNEYKYQHLGKVFRLVEQFELISRTDLAKLSGFAPASMTMLTKTLIEHKFILERASQNLPSRGRPAVGLSVSPFYWHFVCLTISSNKLAISLCELNGQAVQQADYTVDKAEYPHLTEAIFARLQHFMANHPLDQAQILAVSISVLGKINAEKTAITQLGQHSVQCPLSTSLAEMFHCPILLNEHFQLWFLAESTLGSLISNDNVIFLQLDDTINLSVLLKGKLLHQDEHKRMNVDKMIMPKFSPLSEEIAAEMDEMQRFQLANQVTLPALTRLIDRYLPNTQEGVLPKIQWFCQCVERQNPHALAILEHLSDNLAYMLMNLINIFSTEKIMLNSPLLHIKTPLFERVQAKLGQNLLRHDLNIDLVTSQYDWNSPLIPAVAIKLGIYKGNLLKNLIEFK</sequence>
<dbReference type="STRING" id="67855.RO21_06930"/>
<organism evidence="2 3">
    <name type="scientific">Muribacter muris</name>
    <dbReference type="NCBI Taxonomy" id="67855"/>
    <lineage>
        <taxon>Bacteria</taxon>
        <taxon>Pseudomonadati</taxon>
        <taxon>Pseudomonadota</taxon>
        <taxon>Gammaproteobacteria</taxon>
        <taxon>Pasteurellales</taxon>
        <taxon>Pasteurellaceae</taxon>
        <taxon>Muribacter</taxon>
    </lineage>
</organism>
<keyword evidence="3" id="KW-1185">Reference proteome</keyword>
<comment type="similarity">
    <text evidence="1">Belongs to the ROK (NagC/XylR) family.</text>
</comment>
<dbReference type="InterPro" id="IPR000600">
    <property type="entry name" value="ROK"/>
</dbReference>
<evidence type="ECO:0000313" key="2">
    <source>
        <dbReference type="EMBL" id="KMK51312.1"/>
    </source>
</evidence>
<dbReference type="InterPro" id="IPR036388">
    <property type="entry name" value="WH-like_DNA-bd_sf"/>
</dbReference>
<evidence type="ECO:0000313" key="3">
    <source>
        <dbReference type="Proteomes" id="UP000036270"/>
    </source>
</evidence>
<dbReference type="GO" id="GO:0006351">
    <property type="term" value="P:DNA-templated transcription"/>
    <property type="evidence" value="ECO:0007669"/>
    <property type="project" value="TreeGrafter"/>
</dbReference>
<accession>A0A0J5S3F1</accession>
<gene>
    <name evidence="2" type="ORF">RO21_06930</name>
</gene>
<dbReference type="AlphaFoldDB" id="A0A0J5S3F1"/>